<gene>
    <name evidence="1" type="ORF">MSZNOR_1256</name>
</gene>
<name>A0ABN8WZR0_9GAMM</name>
<reference evidence="1 2" key="1">
    <citation type="submission" date="2023-03" db="EMBL/GenBank/DDBJ databases">
        <authorList>
            <person name="Pearce D."/>
        </authorList>
    </citation>
    <scope>NUCLEOTIDE SEQUENCE [LARGE SCALE GENOMIC DNA]</scope>
    <source>
        <strain evidence="1">Msz</strain>
    </source>
</reference>
<dbReference type="Proteomes" id="UP001162030">
    <property type="component" value="Chromosome"/>
</dbReference>
<proteinExistence type="predicted"/>
<protein>
    <submittedName>
        <fullName evidence="1">Uncharacterized protein</fullName>
    </submittedName>
</protein>
<organism evidence="1 2">
    <name type="scientific">Methylocaldum szegediense</name>
    <dbReference type="NCBI Taxonomy" id="73780"/>
    <lineage>
        <taxon>Bacteria</taxon>
        <taxon>Pseudomonadati</taxon>
        <taxon>Pseudomonadota</taxon>
        <taxon>Gammaproteobacteria</taxon>
        <taxon>Methylococcales</taxon>
        <taxon>Methylococcaceae</taxon>
        <taxon>Methylocaldum</taxon>
    </lineage>
</organism>
<accession>A0ABN8WZR0</accession>
<dbReference type="EMBL" id="OX458333">
    <property type="protein sequence ID" value="CAI8783031.1"/>
    <property type="molecule type" value="Genomic_DNA"/>
</dbReference>
<evidence type="ECO:0000313" key="2">
    <source>
        <dbReference type="Proteomes" id="UP001162030"/>
    </source>
</evidence>
<sequence>MPSNVQICLKNNPNHPEFGRNHGILPLRISRIASSRRFSIKSGINRSRSNNRLRRSAA</sequence>
<keyword evidence="2" id="KW-1185">Reference proteome</keyword>
<evidence type="ECO:0000313" key="1">
    <source>
        <dbReference type="EMBL" id="CAI8783031.1"/>
    </source>
</evidence>